<keyword evidence="2" id="KW-1185">Reference proteome</keyword>
<dbReference type="RefSeq" id="WP_322608900.1">
    <property type="nucleotide sequence ID" value="NZ_JARVCO010000010.1"/>
</dbReference>
<sequence>MAISSVYPHLVMKHAEGSVEPVLCFMDIHSLAAPFMRDGSKKDSDREPAFMNSFVQVQPGAISVGSFDKKERNMENAENDKM</sequence>
<name>A0ABU5MYQ7_9BACT</name>
<protein>
    <submittedName>
        <fullName evidence="1">Uncharacterized protein</fullName>
    </submittedName>
</protein>
<organism evidence="1 2">
    <name type="scientific">Pontiella agarivorans</name>
    <dbReference type="NCBI Taxonomy" id="3038953"/>
    <lineage>
        <taxon>Bacteria</taxon>
        <taxon>Pseudomonadati</taxon>
        <taxon>Kiritimatiellota</taxon>
        <taxon>Kiritimatiellia</taxon>
        <taxon>Kiritimatiellales</taxon>
        <taxon>Pontiellaceae</taxon>
        <taxon>Pontiella</taxon>
    </lineage>
</organism>
<dbReference type="Proteomes" id="UP001290861">
    <property type="component" value="Unassembled WGS sequence"/>
</dbReference>
<gene>
    <name evidence="1" type="ORF">P9H32_10790</name>
</gene>
<accession>A0ABU5MYQ7</accession>
<reference evidence="1 2" key="1">
    <citation type="journal article" date="2024" name="Appl. Environ. Microbiol.">
        <title>Pontiella agarivorans sp. nov., a novel marine anaerobic bacterium capable of degrading macroalgal polysaccharides and fixing nitrogen.</title>
        <authorList>
            <person name="Liu N."/>
            <person name="Kivenson V."/>
            <person name="Peng X."/>
            <person name="Cui Z."/>
            <person name="Lankiewicz T.S."/>
            <person name="Gosselin K.M."/>
            <person name="English C.J."/>
            <person name="Blair E.M."/>
            <person name="O'Malley M.A."/>
            <person name="Valentine D.L."/>
        </authorList>
    </citation>
    <scope>NUCLEOTIDE SEQUENCE [LARGE SCALE GENOMIC DNA]</scope>
    <source>
        <strain evidence="1 2">NLcol2</strain>
    </source>
</reference>
<evidence type="ECO:0000313" key="1">
    <source>
        <dbReference type="EMBL" id="MDZ8119111.1"/>
    </source>
</evidence>
<evidence type="ECO:0000313" key="2">
    <source>
        <dbReference type="Proteomes" id="UP001290861"/>
    </source>
</evidence>
<comment type="caution">
    <text evidence="1">The sequence shown here is derived from an EMBL/GenBank/DDBJ whole genome shotgun (WGS) entry which is preliminary data.</text>
</comment>
<dbReference type="EMBL" id="JARVCO010000010">
    <property type="protein sequence ID" value="MDZ8119111.1"/>
    <property type="molecule type" value="Genomic_DNA"/>
</dbReference>
<proteinExistence type="predicted"/>